<sequence length="270" mass="31106">MACSLRKLYSQSLYRNYRPRSVPQSVPIFSPQKARTVRNTATVTTNAQPTKRSKWARRIFWATFFASLGYYTGQRYLQAFMSPAAPGTPEDARRLEELRRLVEYLPIVQKLREDPQYKEWEAYEVFSEEQKMPRLTSGPLKGSRGLALQRIFWNEEEKECVNVVYFGHGLDGWLTIVHGGLLATVLDETLARVVPSHSRITANLKLDYRAPVATGEFYTIHTRLDPDRSTERKAFVTGEIRSLMGKLCVESEALFVRPKKLVLRNVNSHF</sequence>
<organism evidence="2 3">
    <name type="scientific">Talaromyces proteolyticus</name>
    <dbReference type="NCBI Taxonomy" id="1131652"/>
    <lineage>
        <taxon>Eukaryota</taxon>
        <taxon>Fungi</taxon>
        <taxon>Dikarya</taxon>
        <taxon>Ascomycota</taxon>
        <taxon>Pezizomycotina</taxon>
        <taxon>Eurotiomycetes</taxon>
        <taxon>Eurotiomycetidae</taxon>
        <taxon>Eurotiales</taxon>
        <taxon>Trichocomaceae</taxon>
        <taxon>Talaromyces</taxon>
        <taxon>Talaromyces sect. Bacilispori</taxon>
    </lineage>
</organism>
<dbReference type="Gene3D" id="3.10.129.10">
    <property type="entry name" value="Hotdog Thioesterase"/>
    <property type="match status" value="1"/>
</dbReference>
<evidence type="ECO:0000313" key="3">
    <source>
        <dbReference type="Proteomes" id="UP001201262"/>
    </source>
</evidence>
<name>A0AAD4KMC7_9EURO</name>
<keyword evidence="3" id="KW-1185">Reference proteome</keyword>
<dbReference type="InterPro" id="IPR006683">
    <property type="entry name" value="Thioestr_dom"/>
</dbReference>
<dbReference type="SUPFAM" id="SSF54637">
    <property type="entry name" value="Thioesterase/thiol ester dehydrase-isomerase"/>
    <property type="match status" value="1"/>
</dbReference>
<feature type="domain" description="Thioesterase" evidence="1">
    <location>
        <begin position="176"/>
        <end position="243"/>
    </location>
</feature>
<protein>
    <submittedName>
        <fullName evidence="2">HotDog domain-containing protein</fullName>
    </submittedName>
</protein>
<dbReference type="PANTHER" id="PTHR47260">
    <property type="entry name" value="UPF0644 PROTEIN PB2B4.06"/>
    <property type="match status" value="1"/>
</dbReference>
<dbReference type="AlphaFoldDB" id="A0AAD4KMC7"/>
<dbReference type="InterPro" id="IPR029069">
    <property type="entry name" value="HotDog_dom_sf"/>
</dbReference>
<dbReference type="GeneID" id="70244499"/>
<dbReference type="RefSeq" id="XP_046070213.1">
    <property type="nucleotide sequence ID" value="XM_046214212.1"/>
</dbReference>
<dbReference type="CDD" id="cd03443">
    <property type="entry name" value="PaaI_thioesterase"/>
    <property type="match status" value="1"/>
</dbReference>
<dbReference type="Proteomes" id="UP001201262">
    <property type="component" value="Unassembled WGS sequence"/>
</dbReference>
<dbReference type="Pfam" id="PF03061">
    <property type="entry name" value="4HBT"/>
    <property type="match status" value="1"/>
</dbReference>
<evidence type="ECO:0000259" key="1">
    <source>
        <dbReference type="Pfam" id="PF03061"/>
    </source>
</evidence>
<gene>
    <name evidence="2" type="ORF">BGW36DRAFT_360782</name>
</gene>
<accession>A0AAD4KMC7</accession>
<comment type="caution">
    <text evidence="2">The sequence shown here is derived from an EMBL/GenBank/DDBJ whole genome shotgun (WGS) entry which is preliminary data.</text>
</comment>
<dbReference type="InterPro" id="IPR052061">
    <property type="entry name" value="PTE-AB_protein"/>
</dbReference>
<dbReference type="PANTHER" id="PTHR47260:SF1">
    <property type="entry name" value="UPF0644 PROTEIN PB2B4.06"/>
    <property type="match status" value="1"/>
</dbReference>
<reference evidence="2" key="1">
    <citation type="submission" date="2021-12" db="EMBL/GenBank/DDBJ databases">
        <title>Convergent genome expansion in fungi linked to evolution of root-endophyte symbiosis.</title>
        <authorList>
            <consortium name="DOE Joint Genome Institute"/>
            <person name="Ke Y.-H."/>
            <person name="Bonito G."/>
            <person name="Liao H.-L."/>
            <person name="Looney B."/>
            <person name="Rojas-Flechas A."/>
            <person name="Nash J."/>
            <person name="Hameed K."/>
            <person name="Schadt C."/>
            <person name="Martin F."/>
            <person name="Crous P.W."/>
            <person name="Miettinen O."/>
            <person name="Magnuson J.K."/>
            <person name="Labbe J."/>
            <person name="Jacobson D."/>
            <person name="Doktycz M.J."/>
            <person name="Veneault-Fourrey C."/>
            <person name="Kuo A."/>
            <person name="Mondo S."/>
            <person name="Calhoun S."/>
            <person name="Riley R."/>
            <person name="Ohm R."/>
            <person name="LaButti K."/>
            <person name="Andreopoulos B."/>
            <person name="Pangilinan J."/>
            <person name="Nolan M."/>
            <person name="Tritt A."/>
            <person name="Clum A."/>
            <person name="Lipzen A."/>
            <person name="Daum C."/>
            <person name="Barry K."/>
            <person name="Grigoriev I.V."/>
            <person name="Vilgalys R."/>
        </authorList>
    </citation>
    <scope>NUCLEOTIDE SEQUENCE</scope>
    <source>
        <strain evidence="2">PMI_201</strain>
    </source>
</reference>
<proteinExistence type="predicted"/>
<evidence type="ECO:0000313" key="2">
    <source>
        <dbReference type="EMBL" id="KAH8695071.1"/>
    </source>
</evidence>
<dbReference type="EMBL" id="JAJTJA010000008">
    <property type="protein sequence ID" value="KAH8695071.1"/>
    <property type="molecule type" value="Genomic_DNA"/>
</dbReference>